<reference evidence="3 4" key="1">
    <citation type="submission" date="2023-09" db="EMBL/GenBank/DDBJ databases">
        <authorList>
            <person name="Rey-Velasco X."/>
        </authorList>
    </citation>
    <scope>NUCLEOTIDE SEQUENCE [LARGE SCALE GENOMIC DNA]</scope>
    <source>
        <strain evidence="3 4">W345</strain>
    </source>
</reference>
<accession>A0ABU2WE40</accession>
<keyword evidence="4" id="KW-1185">Reference proteome</keyword>
<sequence>MRTLEGIVVLDLSRLMAGPYAAMALAQYGARVIKIEALAGEEGRGFGPPFCGEVAALFMQTNRGKQSLALDFRKPAGREVLERLVARADVLIHSFRPDFAERAKLRYEDLAPLNPRLIHYTVTAYGSDSPYRLKPAVDSVVQGMAGGFYGAGEEDDPPIRNSLPVVDVASGMCGAMGVLAALLERSKSGTGQKVELALIDTMFNFLGSKIAEAALGGKVSREINPPIVAPSRHFAGADDRWFTVSVINDAAFERLCAVIDRPDWATAPQYRDNAARIRNRPLLLPALASIFRTRPAREWLEAFERADIPAGPVNTVPEMLADPALQARLAFQSGVDNLPMPEVPVYLSRGQHRAAELQRAPGLGEHSAEVLDFAGYSAERIQALAETGVIRLGGPPRLHDLPSSSPETENQ</sequence>
<dbReference type="EC" id="2.8.3.-" evidence="3"/>
<evidence type="ECO:0000256" key="2">
    <source>
        <dbReference type="SAM" id="MobiDB-lite"/>
    </source>
</evidence>
<keyword evidence="1 3" id="KW-0808">Transferase</keyword>
<comment type="caution">
    <text evidence="3">The sequence shown here is derived from an EMBL/GenBank/DDBJ whole genome shotgun (WGS) entry which is preliminary data.</text>
</comment>
<dbReference type="Pfam" id="PF02515">
    <property type="entry name" value="CoA_transf_3"/>
    <property type="match status" value="1"/>
</dbReference>
<proteinExistence type="predicted"/>
<name>A0ABU2WE40_9GAMM</name>
<dbReference type="GO" id="GO:0016740">
    <property type="term" value="F:transferase activity"/>
    <property type="evidence" value="ECO:0007669"/>
    <property type="project" value="UniProtKB-KW"/>
</dbReference>
<feature type="compositionally biased region" description="Polar residues" evidence="2">
    <location>
        <begin position="402"/>
        <end position="411"/>
    </location>
</feature>
<dbReference type="InterPro" id="IPR050483">
    <property type="entry name" value="CoA-transferase_III_domain"/>
</dbReference>
<dbReference type="Proteomes" id="UP001254608">
    <property type="component" value="Unassembled WGS sequence"/>
</dbReference>
<dbReference type="PANTHER" id="PTHR48207">
    <property type="entry name" value="SUCCINATE--HYDROXYMETHYLGLUTARATE COA-TRANSFERASE"/>
    <property type="match status" value="1"/>
</dbReference>
<dbReference type="Gene3D" id="3.40.50.10540">
    <property type="entry name" value="Crotonobetainyl-coa:carnitine coa-transferase, domain 1"/>
    <property type="match status" value="1"/>
</dbReference>
<dbReference type="InterPro" id="IPR044855">
    <property type="entry name" value="CoA-Trfase_III_dom3_sf"/>
</dbReference>
<feature type="region of interest" description="Disordered" evidence="2">
    <location>
        <begin position="392"/>
        <end position="411"/>
    </location>
</feature>
<dbReference type="RefSeq" id="WP_311363534.1">
    <property type="nucleotide sequence ID" value="NZ_JAVRIC010000002.1"/>
</dbReference>
<evidence type="ECO:0000313" key="4">
    <source>
        <dbReference type="Proteomes" id="UP001254608"/>
    </source>
</evidence>
<dbReference type="Gene3D" id="3.30.1540.10">
    <property type="entry name" value="formyl-coa transferase, domain 3"/>
    <property type="match status" value="1"/>
</dbReference>
<evidence type="ECO:0000256" key="1">
    <source>
        <dbReference type="ARBA" id="ARBA00022679"/>
    </source>
</evidence>
<dbReference type="InterPro" id="IPR023606">
    <property type="entry name" value="CoA-Trfase_III_dom_1_sf"/>
</dbReference>
<gene>
    <name evidence="3" type="ORF">RM530_02020</name>
</gene>
<protein>
    <submittedName>
        <fullName evidence="3">CoA transferase</fullName>
        <ecNumber evidence="3">2.8.3.-</ecNumber>
    </submittedName>
</protein>
<dbReference type="InterPro" id="IPR003673">
    <property type="entry name" value="CoA-Trfase_fam_III"/>
</dbReference>
<dbReference type="SUPFAM" id="SSF89796">
    <property type="entry name" value="CoA-transferase family III (CaiB/BaiF)"/>
    <property type="match status" value="1"/>
</dbReference>
<evidence type="ECO:0000313" key="3">
    <source>
        <dbReference type="EMBL" id="MDT0496143.1"/>
    </source>
</evidence>
<dbReference type="EMBL" id="JAVRIC010000002">
    <property type="protein sequence ID" value="MDT0496143.1"/>
    <property type="molecule type" value="Genomic_DNA"/>
</dbReference>
<organism evidence="3 4">
    <name type="scientific">Banduia mediterranea</name>
    <dbReference type="NCBI Taxonomy" id="3075609"/>
    <lineage>
        <taxon>Bacteria</taxon>
        <taxon>Pseudomonadati</taxon>
        <taxon>Pseudomonadota</taxon>
        <taxon>Gammaproteobacteria</taxon>
        <taxon>Nevskiales</taxon>
        <taxon>Algiphilaceae</taxon>
        <taxon>Banduia</taxon>
    </lineage>
</organism>
<dbReference type="PANTHER" id="PTHR48207:SF4">
    <property type="entry name" value="BLL6097 PROTEIN"/>
    <property type="match status" value="1"/>
</dbReference>